<evidence type="ECO:0000313" key="2">
    <source>
        <dbReference type="EMBL" id="WVZ54185.1"/>
    </source>
</evidence>
<sequence length="293" mass="34261">MSCPPPCLEILIKWYFGQRLPRWMMSATVVPLGSLRILMMCDLACCTALPNGLCKLPCLEILQINQAPAIKRVGHEFMCCSRSQQVAAMFPRLRELMFIGMVELEEWEWEERLHAMPILEILKLKRCKLRCVPPGLAFHARALNELRIYDVMHLSYLENFRSVVHLEVVRNIDLGTIRNLPKLQKLVIVKCPKMKVLEGVPALQRLELEDYNMETVPRYLQYVKPRSLLLNCSVSLLASIAAWKSSPEWDKFNHITKPRKWYVLYTREPFRFETNTSRSAIVQTYLVRSLRIW</sequence>
<dbReference type="InterPro" id="IPR056789">
    <property type="entry name" value="LRR_R13L1-DRL21"/>
</dbReference>
<dbReference type="PANTHER" id="PTHR47186:SF49">
    <property type="entry name" value="NB-ARC DOMAIN-CONTAINING PROTEIN"/>
    <property type="match status" value="1"/>
</dbReference>
<dbReference type="AlphaFoldDB" id="A0AAQ3PP80"/>
<dbReference type="PANTHER" id="PTHR47186">
    <property type="entry name" value="LEUCINE-RICH REPEAT-CONTAINING PROTEIN 57"/>
    <property type="match status" value="1"/>
</dbReference>
<dbReference type="Gene3D" id="3.80.10.10">
    <property type="entry name" value="Ribonuclease Inhibitor"/>
    <property type="match status" value="1"/>
</dbReference>
<protein>
    <recommendedName>
        <fullName evidence="1">R13L1/DRL21-like LRR repeat region domain-containing protein</fullName>
    </recommendedName>
</protein>
<organism evidence="2 3">
    <name type="scientific">Paspalum notatum var. saurae</name>
    <dbReference type="NCBI Taxonomy" id="547442"/>
    <lineage>
        <taxon>Eukaryota</taxon>
        <taxon>Viridiplantae</taxon>
        <taxon>Streptophyta</taxon>
        <taxon>Embryophyta</taxon>
        <taxon>Tracheophyta</taxon>
        <taxon>Spermatophyta</taxon>
        <taxon>Magnoliopsida</taxon>
        <taxon>Liliopsida</taxon>
        <taxon>Poales</taxon>
        <taxon>Poaceae</taxon>
        <taxon>PACMAD clade</taxon>
        <taxon>Panicoideae</taxon>
        <taxon>Andropogonodae</taxon>
        <taxon>Paspaleae</taxon>
        <taxon>Paspalinae</taxon>
        <taxon>Paspalum</taxon>
    </lineage>
</organism>
<evidence type="ECO:0000313" key="3">
    <source>
        <dbReference type="Proteomes" id="UP001341281"/>
    </source>
</evidence>
<dbReference type="Pfam" id="PF25019">
    <property type="entry name" value="LRR_R13L1-DRL21"/>
    <property type="match status" value="1"/>
</dbReference>
<gene>
    <name evidence="2" type="ORF">U9M48_005023</name>
</gene>
<dbReference type="EMBL" id="CP144745">
    <property type="protein sequence ID" value="WVZ54185.1"/>
    <property type="molecule type" value="Genomic_DNA"/>
</dbReference>
<feature type="domain" description="R13L1/DRL21-like LRR repeat region" evidence="1">
    <location>
        <begin position="4"/>
        <end position="66"/>
    </location>
</feature>
<proteinExistence type="predicted"/>
<dbReference type="SUPFAM" id="SSF52058">
    <property type="entry name" value="L domain-like"/>
    <property type="match status" value="1"/>
</dbReference>
<name>A0AAQ3PP80_PASNO</name>
<evidence type="ECO:0000259" key="1">
    <source>
        <dbReference type="Pfam" id="PF25019"/>
    </source>
</evidence>
<dbReference type="InterPro" id="IPR032675">
    <property type="entry name" value="LRR_dom_sf"/>
</dbReference>
<accession>A0AAQ3PP80</accession>
<dbReference type="Proteomes" id="UP001341281">
    <property type="component" value="Chromosome 01"/>
</dbReference>
<reference evidence="2 3" key="1">
    <citation type="submission" date="2024-02" db="EMBL/GenBank/DDBJ databases">
        <title>High-quality chromosome-scale genome assembly of Pensacola bahiagrass (Paspalum notatum Flugge var. saurae).</title>
        <authorList>
            <person name="Vega J.M."/>
            <person name="Podio M."/>
            <person name="Orjuela J."/>
            <person name="Siena L.A."/>
            <person name="Pessino S.C."/>
            <person name="Combes M.C."/>
            <person name="Mariac C."/>
            <person name="Albertini E."/>
            <person name="Pupilli F."/>
            <person name="Ortiz J.P.A."/>
            <person name="Leblanc O."/>
        </authorList>
    </citation>
    <scope>NUCLEOTIDE SEQUENCE [LARGE SCALE GENOMIC DNA]</scope>
    <source>
        <strain evidence="2">R1</strain>
        <tissue evidence="2">Leaf</tissue>
    </source>
</reference>
<keyword evidence="3" id="KW-1185">Reference proteome</keyword>